<keyword evidence="1" id="KW-0547">Nucleotide-binding</keyword>
<dbReference type="SUPFAM" id="SSF56672">
    <property type="entry name" value="DNA/RNA polymerases"/>
    <property type="match status" value="1"/>
</dbReference>
<dbReference type="GO" id="GO:0004672">
    <property type="term" value="F:protein kinase activity"/>
    <property type="evidence" value="ECO:0007669"/>
    <property type="project" value="InterPro"/>
</dbReference>
<sequence>MSPQIYTIKDIEKATDNFTKKIGQGGFGIVYDGVLNNIKVAVKVSDDTEDIREQWQNEIDILALISQSQSSSIVSLYGYGSGDGKLFLVLERLQQSVTDALKDKINSYLDIIGKLRKQNKLTTDGIVLMSAVFSRSQGERGEVALTYLVENRDYKGQFGINSKKLKALKEDLKIWNKEVFGDVGLRKKGVMADIGRLDEQEFQGVLSNEDRVQRDQLRADWDCLAHLDEISWRQKLLKWMGFPNEEADIREQMVLFYTNLYWESKVWRPDVDGLPFATIGEEDCRLLERNFDEEEGQFEKSLNATFIALIPKKPTTVNIKDFRPISLIGSIYKLLAKVLANRLRGVLDGLVSESQNAFGFEAGGSFIPVAVLTDELDIEKAYDQVNWNCLIHLLGRMGFGSKWQGWIRACISTVRFSVLVNGSPAGFFGSSRGLRQGDPLSPLLLLLMMEILKEVCVSPLLYADDTMLMCDAVPEQLMYIQLVLSCFEATTGLRGGSGEDSKHSLVRWDTICSPIDRGGLGIRMLVPLNRALLGKWLWRFGVEESRLWRQVVASRHGVVNGGWCTCQVQSSYGCGLWKGIMMGWDQFHKHLRFTVSRGDRVRLWHDCWCGDMALKDVFPNIFECASHKNAFLNEVMVRHNGRVVWNVSFMRNFNDWEMDSVVEFLTLIESKAPL</sequence>
<protein>
    <recommendedName>
        <fullName evidence="5">Reverse transcriptase domain-containing protein</fullName>
    </recommendedName>
</protein>
<keyword evidence="1" id="KW-0067">ATP-binding</keyword>
<feature type="binding site" evidence="1">
    <location>
        <position position="43"/>
    </location>
    <ligand>
        <name>ATP</name>
        <dbReference type="ChEBI" id="CHEBI:30616"/>
    </ligand>
</feature>
<feature type="domain" description="Reverse transcriptase" evidence="3">
    <location>
        <begin position="291"/>
        <end position="522"/>
    </location>
</feature>
<accession>A0A2N9FGG2</accession>
<dbReference type="PANTHER" id="PTHR46890:SF50">
    <property type="entry name" value="RNA-DIRECTED DNA POLYMERASE, EUKARYOTA, REVERSE TRANSCRIPTASE ZINC-BINDING DOMAIN PROTEIN-RELATED"/>
    <property type="match status" value="1"/>
</dbReference>
<evidence type="ECO:0000259" key="3">
    <source>
        <dbReference type="PROSITE" id="PS50878"/>
    </source>
</evidence>
<dbReference type="GO" id="GO:0005524">
    <property type="term" value="F:ATP binding"/>
    <property type="evidence" value="ECO:0007669"/>
    <property type="project" value="UniProtKB-UniRule"/>
</dbReference>
<dbReference type="PANTHER" id="PTHR46890">
    <property type="entry name" value="NON-LTR RETROLELEMENT REVERSE TRANSCRIPTASE-LIKE PROTEIN-RELATED"/>
    <property type="match status" value="1"/>
</dbReference>
<dbReference type="InterPro" id="IPR000719">
    <property type="entry name" value="Prot_kinase_dom"/>
</dbReference>
<dbReference type="InterPro" id="IPR052343">
    <property type="entry name" value="Retrotransposon-Effector_Assoc"/>
</dbReference>
<dbReference type="AlphaFoldDB" id="A0A2N9FGG2"/>
<evidence type="ECO:0000256" key="1">
    <source>
        <dbReference type="PROSITE-ProRule" id="PRU10141"/>
    </source>
</evidence>
<gene>
    <name evidence="4" type="ORF">FSB_LOCUS14002</name>
</gene>
<dbReference type="InterPro" id="IPR043502">
    <property type="entry name" value="DNA/RNA_pol_sf"/>
</dbReference>
<dbReference type="InterPro" id="IPR000477">
    <property type="entry name" value="RT_dom"/>
</dbReference>
<dbReference type="InterPro" id="IPR011009">
    <property type="entry name" value="Kinase-like_dom_sf"/>
</dbReference>
<dbReference type="SUPFAM" id="SSF56112">
    <property type="entry name" value="Protein kinase-like (PK-like)"/>
    <property type="match status" value="1"/>
</dbReference>
<dbReference type="EMBL" id="OIVN01000826">
    <property type="protein sequence ID" value="SPC86120.1"/>
    <property type="molecule type" value="Genomic_DNA"/>
</dbReference>
<dbReference type="Gene3D" id="3.30.200.20">
    <property type="entry name" value="Phosphorylase Kinase, domain 1"/>
    <property type="match status" value="1"/>
</dbReference>
<dbReference type="PROSITE" id="PS50878">
    <property type="entry name" value="RT_POL"/>
    <property type="match status" value="1"/>
</dbReference>
<feature type="domain" description="Protein kinase" evidence="2">
    <location>
        <begin position="16"/>
        <end position="326"/>
    </location>
</feature>
<reference evidence="4" key="1">
    <citation type="submission" date="2018-02" db="EMBL/GenBank/DDBJ databases">
        <authorList>
            <person name="Cohen D.B."/>
            <person name="Kent A.D."/>
        </authorList>
    </citation>
    <scope>NUCLEOTIDE SEQUENCE</scope>
</reference>
<organism evidence="4">
    <name type="scientific">Fagus sylvatica</name>
    <name type="common">Beechnut</name>
    <dbReference type="NCBI Taxonomy" id="28930"/>
    <lineage>
        <taxon>Eukaryota</taxon>
        <taxon>Viridiplantae</taxon>
        <taxon>Streptophyta</taxon>
        <taxon>Embryophyta</taxon>
        <taxon>Tracheophyta</taxon>
        <taxon>Spermatophyta</taxon>
        <taxon>Magnoliopsida</taxon>
        <taxon>eudicotyledons</taxon>
        <taxon>Gunneridae</taxon>
        <taxon>Pentapetalae</taxon>
        <taxon>rosids</taxon>
        <taxon>fabids</taxon>
        <taxon>Fagales</taxon>
        <taxon>Fagaceae</taxon>
        <taxon>Fagus</taxon>
    </lineage>
</organism>
<dbReference type="Pfam" id="PF00069">
    <property type="entry name" value="Pkinase"/>
    <property type="match status" value="1"/>
</dbReference>
<proteinExistence type="predicted"/>
<dbReference type="Pfam" id="PF00078">
    <property type="entry name" value="RVT_1"/>
    <property type="match status" value="1"/>
</dbReference>
<name>A0A2N9FGG2_FAGSY</name>
<evidence type="ECO:0000313" key="4">
    <source>
        <dbReference type="EMBL" id="SPC86120.1"/>
    </source>
</evidence>
<evidence type="ECO:0000259" key="2">
    <source>
        <dbReference type="PROSITE" id="PS50011"/>
    </source>
</evidence>
<dbReference type="PROSITE" id="PS50011">
    <property type="entry name" value="PROTEIN_KINASE_DOM"/>
    <property type="match status" value="1"/>
</dbReference>
<dbReference type="PROSITE" id="PS00107">
    <property type="entry name" value="PROTEIN_KINASE_ATP"/>
    <property type="match status" value="1"/>
</dbReference>
<dbReference type="InterPro" id="IPR017441">
    <property type="entry name" value="Protein_kinase_ATP_BS"/>
</dbReference>
<evidence type="ECO:0008006" key="5">
    <source>
        <dbReference type="Google" id="ProtNLM"/>
    </source>
</evidence>